<dbReference type="KEGG" id="mflg:ABS361_15365"/>
<dbReference type="GO" id="GO:0009306">
    <property type="term" value="P:protein secretion"/>
    <property type="evidence" value="ECO:0007669"/>
    <property type="project" value="InterPro"/>
</dbReference>
<dbReference type="RefSeq" id="WP_407048560.1">
    <property type="nucleotide sequence ID" value="NZ_CP158568.1"/>
</dbReference>
<dbReference type="InterPro" id="IPR007055">
    <property type="entry name" value="BON_dom"/>
</dbReference>
<dbReference type="Pfam" id="PF04972">
    <property type="entry name" value="BON"/>
    <property type="match status" value="1"/>
</dbReference>
<dbReference type="InterPro" id="IPR001775">
    <property type="entry name" value="GspD/PilQ"/>
</dbReference>
<keyword evidence="2" id="KW-0732">Signal</keyword>
<proteinExistence type="inferred from homology"/>
<feature type="signal peptide" evidence="2">
    <location>
        <begin position="1"/>
        <end position="21"/>
    </location>
</feature>
<evidence type="ECO:0000259" key="3">
    <source>
        <dbReference type="Pfam" id="PF00263"/>
    </source>
</evidence>
<dbReference type="Pfam" id="PF13629">
    <property type="entry name" value="T2SS-T3SS_pil_N"/>
    <property type="match status" value="1"/>
</dbReference>
<sequence length="501" mass="52253">MFVTWAKVPLSVGLVIGLALAVDGATPAAAIDPGYGAPSARGVASRPLNIAASKSTILDFDEDIRDVLVSNPAVADAVVRTNRRLYVMGNKLGTTNIFVFGANGRQLAAYELQVQPDIATLQALIRRLMPESDIHVEAVAGTVVLSGSVASSAEAMQAYEVAAKFIGAPVDQGSGSGGAAGGASSTPSASGRTTGESVQVVNALKIRGKDQVMLKVTIAEIQRNAVKKLGVDLSNGTSGVVINNGGQTTSLLTSNAFPITSNDPAAVLSGSYKIGSATINGKVQALEQLGVLRTLAEPNLSAISGEEAKFLVGGEYPVPVSQSTSNGQTTNTVEFKTYGVALNFIPVVLSEGRISLTVNTEVSELTSEGAVTIGTLTIPALHVRRAATTLEIPSGGMMVLGGLIRDDVRQALSGTPGLMKIPVLGTLFRSRDFQRAESELAIFVQPYIVRPTAASKLQRPDQNFQPSTDAAANFLGRVNKMYRVGGEPNGTYRGQYGFIYE</sequence>
<evidence type="ECO:0000259" key="5">
    <source>
        <dbReference type="Pfam" id="PF13629"/>
    </source>
</evidence>
<evidence type="ECO:0000256" key="1">
    <source>
        <dbReference type="RuleBase" id="RU004003"/>
    </source>
</evidence>
<comment type="similarity">
    <text evidence="1">Belongs to the bacterial secretin family.</text>
</comment>
<reference evidence="6" key="1">
    <citation type="submission" date="2024-06" db="EMBL/GenBank/DDBJ databases">
        <title>Methylostella associata gen. nov., sp. nov., a novel Ancalomicrobiaceae-affiliated facultatively methylotrophic bacteria that feed on methanotrophs of the genus Methylococcus.</title>
        <authorList>
            <person name="Saltykova V."/>
            <person name="Danilova O.V."/>
            <person name="Oshkin I.Y."/>
            <person name="Belova S.E."/>
            <person name="Pimenov N.V."/>
            <person name="Dedysh S.N."/>
        </authorList>
    </citation>
    <scope>NUCLEOTIDE SEQUENCE</scope>
    <source>
        <strain evidence="6">S20</strain>
    </source>
</reference>
<protein>
    <submittedName>
        <fullName evidence="6">Type II and III secretion system protein family protein</fullName>
    </submittedName>
</protein>
<name>A0AAU7X6K6_9HYPH</name>
<feature type="chain" id="PRO_5043313761" evidence="2">
    <location>
        <begin position="22"/>
        <end position="501"/>
    </location>
</feature>
<evidence type="ECO:0000256" key="2">
    <source>
        <dbReference type="SAM" id="SignalP"/>
    </source>
</evidence>
<evidence type="ECO:0000313" key="6">
    <source>
        <dbReference type="EMBL" id="XBY43460.1"/>
    </source>
</evidence>
<dbReference type="Pfam" id="PF00263">
    <property type="entry name" value="Secretin"/>
    <property type="match status" value="1"/>
</dbReference>
<accession>A0AAU7X6K6</accession>
<feature type="domain" description="BON" evidence="4">
    <location>
        <begin position="119"/>
        <end position="167"/>
    </location>
</feature>
<dbReference type="InterPro" id="IPR050810">
    <property type="entry name" value="Bact_Secretion_Sys_Channel"/>
</dbReference>
<gene>
    <name evidence="6" type="ORF">ABS361_15365</name>
</gene>
<feature type="domain" description="Type II/III secretion system secretin-like" evidence="3">
    <location>
        <begin position="285"/>
        <end position="450"/>
    </location>
</feature>
<dbReference type="AlphaFoldDB" id="A0AAU7X6K6"/>
<organism evidence="6">
    <name type="scientific">Methyloraptor flagellatus</name>
    <dbReference type="NCBI Taxonomy" id="3162530"/>
    <lineage>
        <taxon>Bacteria</taxon>
        <taxon>Pseudomonadati</taxon>
        <taxon>Pseudomonadota</taxon>
        <taxon>Alphaproteobacteria</taxon>
        <taxon>Hyphomicrobiales</taxon>
        <taxon>Ancalomicrobiaceae</taxon>
        <taxon>Methyloraptor</taxon>
    </lineage>
</organism>
<dbReference type="GO" id="GO:0015627">
    <property type="term" value="C:type II protein secretion system complex"/>
    <property type="evidence" value="ECO:0007669"/>
    <property type="project" value="TreeGrafter"/>
</dbReference>
<dbReference type="PRINTS" id="PR00811">
    <property type="entry name" value="BCTERIALGSPD"/>
</dbReference>
<feature type="domain" description="Pilus formation protein N-terminal" evidence="5">
    <location>
        <begin position="45"/>
        <end position="114"/>
    </location>
</feature>
<dbReference type="PANTHER" id="PTHR30332:SF17">
    <property type="entry name" value="TYPE IV PILIATION SYSTEM PROTEIN DR_0774-RELATED"/>
    <property type="match status" value="1"/>
</dbReference>
<evidence type="ECO:0000259" key="4">
    <source>
        <dbReference type="Pfam" id="PF04972"/>
    </source>
</evidence>
<dbReference type="InterPro" id="IPR032789">
    <property type="entry name" value="T2SS-T3SS_pil_N"/>
</dbReference>
<dbReference type="EMBL" id="CP158568">
    <property type="protein sequence ID" value="XBY43460.1"/>
    <property type="molecule type" value="Genomic_DNA"/>
</dbReference>
<dbReference type="InterPro" id="IPR004846">
    <property type="entry name" value="T2SS/T3SS_dom"/>
</dbReference>
<dbReference type="PANTHER" id="PTHR30332">
    <property type="entry name" value="PROBABLE GENERAL SECRETION PATHWAY PROTEIN D"/>
    <property type="match status" value="1"/>
</dbReference>